<reference evidence="7" key="2">
    <citation type="submission" date="2025-09" db="UniProtKB">
        <authorList>
            <consortium name="Ensembl"/>
        </authorList>
    </citation>
    <scope>IDENTIFICATION</scope>
</reference>
<proteinExistence type="predicted"/>
<keyword evidence="8" id="KW-1185">Reference proteome</keyword>
<accession>A0A8C6UPF0</accession>
<dbReference type="Ensembl" id="ENSNMLT00000041608.1">
    <property type="protein sequence ID" value="ENSNMLP00000037362.1"/>
    <property type="gene ID" value="ENSNMLG00000023128.1"/>
</dbReference>
<evidence type="ECO:0000256" key="3">
    <source>
        <dbReference type="ARBA" id="ARBA00022771"/>
    </source>
</evidence>
<protein>
    <recommendedName>
        <fullName evidence="6">Matrin-type domain-containing protein</fullName>
    </recommendedName>
</protein>
<feature type="domain" description="Matrin-type" evidence="6">
    <location>
        <begin position="79"/>
        <end position="110"/>
    </location>
</feature>
<evidence type="ECO:0000256" key="2">
    <source>
        <dbReference type="ARBA" id="ARBA00022723"/>
    </source>
</evidence>
<dbReference type="Proteomes" id="UP000694523">
    <property type="component" value="Unplaced"/>
</dbReference>
<keyword evidence="4" id="KW-0862">Zinc</keyword>
<keyword evidence="2" id="KW-0479">Metal-binding</keyword>
<dbReference type="SMART" id="SM00451">
    <property type="entry name" value="ZnF_U1"/>
    <property type="match status" value="1"/>
</dbReference>
<organism evidence="7 8">
    <name type="scientific">Neogobius melanostomus</name>
    <name type="common">round goby</name>
    <dbReference type="NCBI Taxonomy" id="47308"/>
    <lineage>
        <taxon>Eukaryota</taxon>
        <taxon>Metazoa</taxon>
        <taxon>Chordata</taxon>
        <taxon>Craniata</taxon>
        <taxon>Vertebrata</taxon>
        <taxon>Euteleostomi</taxon>
        <taxon>Actinopterygii</taxon>
        <taxon>Neopterygii</taxon>
        <taxon>Teleostei</taxon>
        <taxon>Neoteleostei</taxon>
        <taxon>Acanthomorphata</taxon>
        <taxon>Gobiaria</taxon>
        <taxon>Gobiiformes</taxon>
        <taxon>Gobioidei</taxon>
        <taxon>Gobiidae</taxon>
        <taxon>Benthophilinae</taxon>
        <taxon>Neogobiini</taxon>
        <taxon>Neogobius</taxon>
    </lineage>
</organism>
<dbReference type="GO" id="GO:0008270">
    <property type="term" value="F:zinc ion binding"/>
    <property type="evidence" value="ECO:0007669"/>
    <property type="project" value="UniProtKB-KW"/>
</dbReference>
<evidence type="ECO:0000256" key="5">
    <source>
        <dbReference type="ARBA" id="ARBA00023242"/>
    </source>
</evidence>
<evidence type="ECO:0000313" key="7">
    <source>
        <dbReference type="Ensembl" id="ENSNMLP00000037362.1"/>
    </source>
</evidence>
<dbReference type="InterPro" id="IPR000690">
    <property type="entry name" value="Matrin/U1-C_Znf_C2H2"/>
</dbReference>
<dbReference type="PROSITE" id="PS50171">
    <property type="entry name" value="ZF_MATRIN"/>
    <property type="match status" value="1"/>
</dbReference>
<evidence type="ECO:0000259" key="6">
    <source>
        <dbReference type="PROSITE" id="PS50171"/>
    </source>
</evidence>
<evidence type="ECO:0000256" key="1">
    <source>
        <dbReference type="ARBA" id="ARBA00004123"/>
    </source>
</evidence>
<dbReference type="GO" id="GO:0005634">
    <property type="term" value="C:nucleus"/>
    <property type="evidence" value="ECO:0007669"/>
    <property type="project" value="UniProtKB-SubCell"/>
</dbReference>
<reference evidence="7" key="1">
    <citation type="submission" date="2025-08" db="UniProtKB">
        <authorList>
            <consortium name="Ensembl"/>
        </authorList>
    </citation>
    <scope>IDENTIFICATION</scope>
</reference>
<evidence type="ECO:0000256" key="4">
    <source>
        <dbReference type="ARBA" id="ARBA00022833"/>
    </source>
</evidence>
<dbReference type="PANTHER" id="PTHR15491:SF9">
    <property type="entry name" value="CIP1-INTERACTING ZINC FINGER PROTEIN"/>
    <property type="match status" value="1"/>
</dbReference>
<evidence type="ECO:0000313" key="8">
    <source>
        <dbReference type="Proteomes" id="UP000694523"/>
    </source>
</evidence>
<keyword evidence="5" id="KW-0539">Nucleus</keyword>
<dbReference type="PANTHER" id="PTHR15491">
    <property type="match status" value="1"/>
</dbReference>
<dbReference type="AlphaFoldDB" id="A0A8C6UPF0"/>
<name>A0A8C6UPF0_9GOBI</name>
<dbReference type="InterPro" id="IPR026811">
    <property type="entry name" value="CIZ1"/>
</dbReference>
<comment type="subcellular location">
    <subcellularLocation>
        <location evidence="1">Nucleus</location>
    </subcellularLocation>
</comment>
<sequence length="130" mass="14496">MLEETCSDDNESRNGVIQKTVENHVVTADEDKVQGTETIFNGRFPQDIEALLPSCDQDKAVSEHSIPLGVEFIVPQSGFYCKLCGLFYSSEETAKATHCRSVVHYRNLQKYLSHLAEESLLGKISNSSLQ</sequence>
<keyword evidence="3" id="KW-0863">Zinc-finger</keyword>
<dbReference type="InterPro" id="IPR003604">
    <property type="entry name" value="Matrin/U1-like-C_Znf_C2H2"/>
</dbReference>
<dbReference type="GO" id="GO:0003676">
    <property type="term" value="F:nucleic acid binding"/>
    <property type="evidence" value="ECO:0007669"/>
    <property type="project" value="InterPro"/>
</dbReference>